<comment type="caution">
    <text evidence="4">The sequence shown here is derived from an EMBL/GenBank/DDBJ whole genome shotgun (WGS) entry which is preliminary data.</text>
</comment>
<evidence type="ECO:0000256" key="3">
    <source>
        <dbReference type="SAM" id="MobiDB-lite"/>
    </source>
</evidence>
<keyword evidence="2" id="KW-0175">Coiled coil</keyword>
<dbReference type="InterPro" id="IPR016772">
    <property type="entry name" value="UCP020408"/>
</dbReference>
<evidence type="ECO:0000256" key="2">
    <source>
        <dbReference type="SAM" id="Coils"/>
    </source>
</evidence>
<comment type="similarity">
    <text evidence="1">Belongs to the UPF0751 family.</text>
</comment>
<gene>
    <name evidence="4" type="ORF">ACFPQ5_16020</name>
</gene>
<name>A0ABW0MPF1_9BURK</name>
<dbReference type="Proteomes" id="UP001596101">
    <property type="component" value="Unassembled WGS sequence"/>
</dbReference>
<feature type="coiled-coil region" evidence="2">
    <location>
        <begin position="163"/>
        <end position="190"/>
    </location>
</feature>
<dbReference type="RefSeq" id="WP_379757686.1">
    <property type="nucleotide sequence ID" value="NZ_JBHSMR010000013.1"/>
</dbReference>
<evidence type="ECO:0000313" key="5">
    <source>
        <dbReference type="Proteomes" id="UP001596101"/>
    </source>
</evidence>
<evidence type="ECO:0000313" key="4">
    <source>
        <dbReference type="EMBL" id="MFC5479705.1"/>
    </source>
</evidence>
<evidence type="ECO:0000256" key="1">
    <source>
        <dbReference type="ARBA" id="ARBA00007189"/>
    </source>
</evidence>
<dbReference type="Pfam" id="PF10087">
    <property type="entry name" value="DUF2325"/>
    <property type="match status" value="1"/>
</dbReference>
<protein>
    <submittedName>
        <fullName evidence="4">DUF2325 domain-containing protein</fullName>
    </submittedName>
</protein>
<feature type="coiled-coil region" evidence="2">
    <location>
        <begin position="216"/>
        <end position="263"/>
    </location>
</feature>
<accession>A0ABW0MPF1</accession>
<proteinExistence type="inferred from homology"/>
<keyword evidence="5" id="KW-1185">Reference proteome</keyword>
<dbReference type="EMBL" id="JBHSMR010000013">
    <property type="protein sequence ID" value="MFC5479705.1"/>
    <property type="molecule type" value="Genomic_DNA"/>
</dbReference>
<feature type="region of interest" description="Disordered" evidence="3">
    <location>
        <begin position="1"/>
        <end position="20"/>
    </location>
</feature>
<reference evidence="5" key="1">
    <citation type="journal article" date="2019" name="Int. J. Syst. Evol. Microbiol.">
        <title>The Global Catalogue of Microorganisms (GCM) 10K type strain sequencing project: providing services to taxonomists for standard genome sequencing and annotation.</title>
        <authorList>
            <consortium name="The Broad Institute Genomics Platform"/>
            <consortium name="The Broad Institute Genome Sequencing Center for Infectious Disease"/>
            <person name="Wu L."/>
            <person name="Ma J."/>
        </authorList>
    </citation>
    <scope>NUCLEOTIDE SEQUENCE [LARGE SCALE GENOMIC DNA]</scope>
    <source>
        <strain evidence="5">CCUG 43111</strain>
    </source>
</reference>
<organism evidence="4 5">
    <name type="scientific">Massilia suwonensis</name>
    <dbReference type="NCBI Taxonomy" id="648895"/>
    <lineage>
        <taxon>Bacteria</taxon>
        <taxon>Pseudomonadati</taxon>
        <taxon>Pseudomonadota</taxon>
        <taxon>Betaproteobacteria</taxon>
        <taxon>Burkholderiales</taxon>
        <taxon>Oxalobacteraceae</taxon>
        <taxon>Telluria group</taxon>
        <taxon>Massilia</taxon>
    </lineage>
</organism>
<sequence length="389" mass="42794">MCDKHTRFTSAEDGLHPQGSRRRRLWELSHTCHCPLIGVGLSMQGLRKLTEKVVGALPEHDDYELHVGVVNECMTRKPLSEALQKELDRRYAAEVARFHKARSTAELKALWDEAVAAGNVAGAFWAGLTHARCTGALEEQMTRDIHMVQHQAGACARVDMEKYNALLLENARLQRELAASRERCNALAQDKAHAVREHETALMGLRALVIGKETDADTARAELAALRASIPELETRTRLANRLARMEAREEALRAQLAALRKEPALPVAAQAEAPIEPVVLPEQPVKLIERSILCVGGRSGNVPIYRSIVERVGARFAHHDGGLEDSSGMLDASLAAADLVICQTGCISHGAYWRVKDHCKRTGKRCVFVDNPSVSSLARTLQEVETAP</sequence>